<proteinExistence type="predicted"/>
<name>A0A1D1UWZ7_RAMVA</name>
<keyword evidence="2" id="KW-1185">Reference proteome</keyword>
<protein>
    <submittedName>
        <fullName evidence="1">Uncharacterized protein</fullName>
    </submittedName>
</protein>
<evidence type="ECO:0000313" key="2">
    <source>
        <dbReference type="Proteomes" id="UP000186922"/>
    </source>
</evidence>
<dbReference type="AlphaFoldDB" id="A0A1D1UWZ7"/>
<dbReference type="EMBL" id="BDGG01000001">
    <property type="protein sequence ID" value="GAU90678.1"/>
    <property type="molecule type" value="Genomic_DNA"/>
</dbReference>
<gene>
    <name evidence="1" type="primary">RvY_03060-1</name>
    <name evidence="1" type="synonym">RvY_03060.1</name>
    <name evidence="1" type="ORF">RvY_03060</name>
</gene>
<sequence length="76" mass="9036">MSQAFCWWRRSGKDVEHQLAYGMDRCQEGRKRDLLHATDAYSTQTNWECCSSPWTRSHLDVGNFRQTRSNHLVEFL</sequence>
<accession>A0A1D1UWZ7</accession>
<dbReference type="Proteomes" id="UP000186922">
    <property type="component" value="Unassembled WGS sequence"/>
</dbReference>
<evidence type="ECO:0000313" key="1">
    <source>
        <dbReference type="EMBL" id="GAU90678.1"/>
    </source>
</evidence>
<organism evidence="1 2">
    <name type="scientific">Ramazzottius varieornatus</name>
    <name type="common">Water bear</name>
    <name type="synonym">Tardigrade</name>
    <dbReference type="NCBI Taxonomy" id="947166"/>
    <lineage>
        <taxon>Eukaryota</taxon>
        <taxon>Metazoa</taxon>
        <taxon>Ecdysozoa</taxon>
        <taxon>Tardigrada</taxon>
        <taxon>Eutardigrada</taxon>
        <taxon>Parachela</taxon>
        <taxon>Hypsibioidea</taxon>
        <taxon>Ramazzottiidae</taxon>
        <taxon>Ramazzottius</taxon>
    </lineage>
</organism>
<reference evidence="1 2" key="1">
    <citation type="journal article" date="2016" name="Nat. Commun.">
        <title>Extremotolerant tardigrade genome and improved radiotolerance of human cultured cells by tardigrade-unique protein.</title>
        <authorList>
            <person name="Hashimoto T."/>
            <person name="Horikawa D.D."/>
            <person name="Saito Y."/>
            <person name="Kuwahara H."/>
            <person name="Kozuka-Hata H."/>
            <person name="Shin-I T."/>
            <person name="Minakuchi Y."/>
            <person name="Ohishi K."/>
            <person name="Motoyama A."/>
            <person name="Aizu T."/>
            <person name="Enomoto A."/>
            <person name="Kondo K."/>
            <person name="Tanaka S."/>
            <person name="Hara Y."/>
            <person name="Koshikawa S."/>
            <person name="Sagara H."/>
            <person name="Miura T."/>
            <person name="Yokobori S."/>
            <person name="Miyagawa K."/>
            <person name="Suzuki Y."/>
            <person name="Kubo T."/>
            <person name="Oyama M."/>
            <person name="Kohara Y."/>
            <person name="Fujiyama A."/>
            <person name="Arakawa K."/>
            <person name="Katayama T."/>
            <person name="Toyoda A."/>
            <person name="Kunieda T."/>
        </authorList>
    </citation>
    <scope>NUCLEOTIDE SEQUENCE [LARGE SCALE GENOMIC DNA]</scope>
    <source>
        <strain evidence="1 2">YOKOZUNA-1</strain>
    </source>
</reference>
<comment type="caution">
    <text evidence="1">The sequence shown here is derived from an EMBL/GenBank/DDBJ whole genome shotgun (WGS) entry which is preliminary data.</text>
</comment>